<dbReference type="PATRIC" id="fig|28128.5.peg.2576"/>
<feature type="transmembrane region" description="Helical" evidence="7">
    <location>
        <begin position="310"/>
        <end position="331"/>
    </location>
</feature>
<organism evidence="9 10">
    <name type="scientific">Prevotella corporis</name>
    <dbReference type="NCBI Taxonomy" id="28128"/>
    <lineage>
        <taxon>Bacteria</taxon>
        <taxon>Pseudomonadati</taxon>
        <taxon>Bacteroidota</taxon>
        <taxon>Bacteroidia</taxon>
        <taxon>Bacteroidales</taxon>
        <taxon>Prevotellaceae</taxon>
        <taxon>Prevotella</taxon>
    </lineage>
</organism>
<feature type="transmembrane region" description="Helical" evidence="7">
    <location>
        <begin position="245"/>
        <end position="263"/>
    </location>
</feature>
<feature type="transmembrane region" description="Helical" evidence="7">
    <location>
        <begin position="89"/>
        <end position="111"/>
    </location>
</feature>
<evidence type="ECO:0000256" key="1">
    <source>
        <dbReference type="ARBA" id="ARBA00004651"/>
    </source>
</evidence>
<evidence type="ECO:0000256" key="3">
    <source>
        <dbReference type="ARBA" id="ARBA00022475"/>
    </source>
</evidence>
<feature type="transmembrane region" description="Helical" evidence="7">
    <location>
        <begin position="152"/>
        <end position="171"/>
    </location>
</feature>
<evidence type="ECO:0000256" key="4">
    <source>
        <dbReference type="ARBA" id="ARBA00022692"/>
    </source>
</evidence>
<evidence type="ECO:0000313" key="10">
    <source>
        <dbReference type="Proteomes" id="UP000070533"/>
    </source>
</evidence>
<keyword evidence="6 7" id="KW-0472">Membrane</keyword>
<dbReference type="GO" id="GO:0009246">
    <property type="term" value="P:enterobacterial common antigen biosynthetic process"/>
    <property type="evidence" value="ECO:0007669"/>
    <property type="project" value="TreeGrafter"/>
</dbReference>
<dbReference type="PANTHER" id="PTHR40074:SF2">
    <property type="entry name" value="O-ACETYLTRANSFERASE WECH"/>
    <property type="match status" value="1"/>
</dbReference>
<dbReference type="PANTHER" id="PTHR40074">
    <property type="entry name" value="O-ACETYLTRANSFERASE WECH"/>
    <property type="match status" value="1"/>
</dbReference>
<evidence type="ECO:0000313" key="9">
    <source>
        <dbReference type="EMBL" id="KXA33438.1"/>
    </source>
</evidence>
<feature type="transmembrane region" description="Helical" evidence="7">
    <location>
        <begin position="178"/>
        <end position="202"/>
    </location>
</feature>
<feature type="domain" description="Acyltransferase 3" evidence="8">
    <location>
        <begin position="11"/>
        <end position="330"/>
    </location>
</feature>
<dbReference type="eggNOG" id="COG1835">
    <property type="taxonomic scope" value="Bacteria"/>
</dbReference>
<feature type="transmembrane region" description="Helical" evidence="7">
    <location>
        <begin position="12"/>
        <end position="32"/>
    </location>
</feature>
<dbReference type="Proteomes" id="UP000070533">
    <property type="component" value="Unassembled WGS sequence"/>
</dbReference>
<comment type="subcellular location">
    <subcellularLocation>
        <location evidence="1">Cell membrane</location>
        <topology evidence="1">Multi-pass membrane protein</topology>
    </subcellularLocation>
</comment>
<feature type="transmembrane region" description="Helical" evidence="7">
    <location>
        <begin position="283"/>
        <end position="304"/>
    </location>
</feature>
<dbReference type="RefSeq" id="WP_060941271.1">
    <property type="nucleotide sequence ID" value="NZ_KQ957321.1"/>
</dbReference>
<accession>A0A133PVP6</accession>
<name>A0A133PVP6_9BACT</name>
<gene>
    <name evidence="9" type="ORF">HMPREF3226_02508</name>
</gene>
<dbReference type="OrthoDB" id="1072135at2"/>
<proteinExistence type="inferred from homology"/>
<protein>
    <recommendedName>
        <fullName evidence="8">Acyltransferase 3 domain-containing protein</fullName>
    </recommendedName>
</protein>
<keyword evidence="3" id="KW-1003">Cell membrane</keyword>
<feature type="transmembrane region" description="Helical" evidence="7">
    <location>
        <begin position="44"/>
        <end position="68"/>
    </location>
</feature>
<dbReference type="InterPro" id="IPR002656">
    <property type="entry name" value="Acyl_transf_3_dom"/>
</dbReference>
<reference evidence="10" key="1">
    <citation type="submission" date="2016-01" db="EMBL/GenBank/DDBJ databases">
        <authorList>
            <person name="Mitreva M."/>
            <person name="Pepin K.H."/>
            <person name="Mihindukulasuriya K.A."/>
            <person name="Fulton R."/>
            <person name="Fronick C."/>
            <person name="O'Laughlin M."/>
            <person name="Miner T."/>
            <person name="Herter B."/>
            <person name="Rosa B.A."/>
            <person name="Cordes M."/>
            <person name="Tomlinson C."/>
            <person name="Wollam A."/>
            <person name="Palsikar V.B."/>
            <person name="Mardis E.R."/>
            <person name="Wilson R.K."/>
        </authorList>
    </citation>
    <scope>NUCLEOTIDE SEQUENCE [LARGE SCALE GENOMIC DNA]</scope>
    <source>
        <strain evidence="10">MJR7716</strain>
    </source>
</reference>
<evidence type="ECO:0000259" key="8">
    <source>
        <dbReference type="Pfam" id="PF01757"/>
    </source>
</evidence>
<evidence type="ECO:0000256" key="7">
    <source>
        <dbReference type="SAM" id="Phobius"/>
    </source>
</evidence>
<comment type="similarity">
    <text evidence="2">Belongs to the acyltransferase 3 family.</text>
</comment>
<dbReference type="EMBL" id="LRQG01000222">
    <property type="protein sequence ID" value="KXA33438.1"/>
    <property type="molecule type" value="Genomic_DNA"/>
</dbReference>
<dbReference type="Pfam" id="PF01757">
    <property type="entry name" value="Acyl_transf_3"/>
    <property type="match status" value="1"/>
</dbReference>
<keyword evidence="4 7" id="KW-0812">Transmembrane</keyword>
<keyword evidence="5 7" id="KW-1133">Transmembrane helix</keyword>
<dbReference type="AlphaFoldDB" id="A0A133PVP6"/>
<dbReference type="STRING" id="28128.HMPREF3226_02508"/>
<dbReference type="GO" id="GO:0016413">
    <property type="term" value="F:O-acetyltransferase activity"/>
    <property type="evidence" value="ECO:0007669"/>
    <property type="project" value="TreeGrafter"/>
</dbReference>
<comment type="caution">
    <text evidence="9">The sequence shown here is derived from an EMBL/GenBank/DDBJ whole genome shotgun (WGS) entry which is preliminary data.</text>
</comment>
<evidence type="ECO:0000256" key="6">
    <source>
        <dbReference type="ARBA" id="ARBA00023136"/>
    </source>
</evidence>
<sequence>MSINRAIERNTIELLRCVLILFIVLIHTNLVADLHCENSLYGRIYAYLSEILWLSNSLFFAISGYLFFANTDFTYESYRSKIGRRVNSLIIPYFLWNTLVWFLYVAGSYFVPSLSNNEIKPIGETGLADVFNIYFSTYGEGLSSTPIDGPLWFLRNLIVLVFCTPIYYFVLRSHKYSVVLLALACLIPLPTAVSTSVIFFGLGSYLGIWKIDILRFCDKLYEGLFVFVSIIILERVVEIPSSLEFLSAFVKHCAGFLVMMALASKYVRKRQYKADNPLNKSLFFIFALHGIIARLLTKVTAVWITDSQDGWLGLAHLTNATISVMICIVVYKITYSISPSICKRLGSRN</sequence>
<dbReference type="GO" id="GO:0005886">
    <property type="term" value="C:plasma membrane"/>
    <property type="evidence" value="ECO:0007669"/>
    <property type="project" value="UniProtKB-SubCell"/>
</dbReference>
<evidence type="ECO:0000256" key="5">
    <source>
        <dbReference type="ARBA" id="ARBA00022989"/>
    </source>
</evidence>
<evidence type="ECO:0000256" key="2">
    <source>
        <dbReference type="ARBA" id="ARBA00007400"/>
    </source>
</evidence>
<keyword evidence="10" id="KW-1185">Reference proteome</keyword>